<keyword evidence="10" id="KW-1185">Reference proteome</keyword>
<reference evidence="9 10" key="1">
    <citation type="submission" date="2018-10" db="EMBL/GenBank/DDBJ databases">
        <title>Notoacmeibacter sp. M2BS9Y-3-1, whole genome shotgun sequence.</title>
        <authorList>
            <person name="Tuo L."/>
        </authorList>
    </citation>
    <scope>NUCLEOTIDE SEQUENCE [LARGE SCALE GENOMIC DNA]</scope>
    <source>
        <strain evidence="9 10">M2BS9Y-3-1</strain>
    </source>
</reference>
<dbReference type="PANTHER" id="PTHR23513">
    <property type="entry name" value="INTEGRAL MEMBRANE EFFLUX PROTEIN-RELATED"/>
    <property type="match status" value="1"/>
</dbReference>
<comment type="subcellular location">
    <subcellularLocation>
        <location evidence="1">Cell membrane</location>
        <topology evidence="1">Multi-pass membrane protein</topology>
    </subcellularLocation>
</comment>
<dbReference type="CDD" id="cd06173">
    <property type="entry name" value="MFS_MefA_like"/>
    <property type="match status" value="1"/>
</dbReference>
<dbReference type="InterPro" id="IPR020846">
    <property type="entry name" value="MFS_dom"/>
</dbReference>
<feature type="transmembrane region" description="Helical" evidence="7">
    <location>
        <begin position="314"/>
        <end position="337"/>
    </location>
</feature>
<evidence type="ECO:0000256" key="1">
    <source>
        <dbReference type="ARBA" id="ARBA00004651"/>
    </source>
</evidence>
<organism evidence="9 10">
    <name type="scientific">Notoacmeibacter ruber</name>
    <dbReference type="NCBI Taxonomy" id="2670375"/>
    <lineage>
        <taxon>Bacteria</taxon>
        <taxon>Pseudomonadati</taxon>
        <taxon>Pseudomonadota</taxon>
        <taxon>Alphaproteobacteria</taxon>
        <taxon>Hyphomicrobiales</taxon>
        <taxon>Notoacmeibacteraceae</taxon>
        <taxon>Notoacmeibacter</taxon>
    </lineage>
</organism>
<dbReference type="NCBIfam" id="NF007792">
    <property type="entry name" value="PRK10489.1"/>
    <property type="match status" value="1"/>
</dbReference>
<dbReference type="Gene3D" id="1.20.1250.20">
    <property type="entry name" value="MFS general substrate transporter like domains"/>
    <property type="match status" value="1"/>
</dbReference>
<dbReference type="PANTHER" id="PTHR23513:SF9">
    <property type="entry name" value="ENTEROBACTIN EXPORTER ENTS"/>
    <property type="match status" value="1"/>
</dbReference>
<evidence type="ECO:0000256" key="2">
    <source>
        <dbReference type="ARBA" id="ARBA00022448"/>
    </source>
</evidence>
<dbReference type="InterPro" id="IPR036259">
    <property type="entry name" value="MFS_trans_sf"/>
</dbReference>
<sequence>MTLSRLFVDLSLLRENAAFRQVLIARTISIMGLGMLAVSVPVQVYDLTGSSFYVGIVSALDGAGLFAGLLLGGVLSDLYDRRRLILFARSVCGFGFVALAANTYFGPSSVIAICALAFWDGFFGAIGVAALMAAMPNIVGRENIMQAGALGMMAARFATIISPAIGGIVIAWQGVGLNYVIAAVGTLITVLTLLGLPTMVPPRLEMHHPLRMLSQAFSFVLGRRAILAIFAFGSLLTLSSAIRVLFPALTTETYGGGAFEVGLLYSAVPVGATLGAVLSGWARTVVKPEAVMIGMCATAFACVMALGLMPSTYLALPVLALYGYATAIASLLQYSMIQAETPDHYLGRINSLWSAQEALGDIVGALMIGALAQAFLPAGSILVLGAAAIGATAILALLLRLADRRAAAAEPVADTQGIRS</sequence>
<keyword evidence="6 7" id="KW-0472">Membrane</keyword>
<evidence type="ECO:0000313" key="9">
    <source>
        <dbReference type="EMBL" id="RLQ88553.1"/>
    </source>
</evidence>
<evidence type="ECO:0000256" key="6">
    <source>
        <dbReference type="ARBA" id="ARBA00023136"/>
    </source>
</evidence>
<feature type="transmembrane region" description="Helical" evidence="7">
    <location>
        <begin position="381"/>
        <end position="399"/>
    </location>
</feature>
<keyword evidence="5 7" id="KW-1133">Transmembrane helix</keyword>
<evidence type="ECO:0000256" key="3">
    <source>
        <dbReference type="ARBA" id="ARBA00022475"/>
    </source>
</evidence>
<evidence type="ECO:0000256" key="7">
    <source>
        <dbReference type="SAM" id="Phobius"/>
    </source>
</evidence>
<feature type="transmembrane region" description="Helical" evidence="7">
    <location>
        <begin position="52"/>
        <end position="72"/>
    </location>
</feature>
<feature type="transmembrane region" description="Helical" evidence="7">
    <location>
        <begin position="221"/>
        <end position="246"/>
    </location>
</feature>
<feature type="transmembrane region" description="Helical" evidence="7">
    <location>
        <begin position="258"/>
        <end position="278"/>
    </location>
</feature>
<feature type="transmembrane region" description="Helical" evidence="7">
    <location>
        <begin position="179"/>
        <end position="200"/>
    </location>
</feature>
<feature type="transmembrane region" description="Helical" evidence="7">
    <location>
        <begin position="110"/>
        <end position="133"/>
    </location>
</feature>
<dbReference type="RefSeq" id="WP_121645521.1">
    <property type="nucleotide sequence ID" value="NZ_RCWN01000001.1"/>
</dbReference>
<name>A0A3L7JD06_9HYPH</name>
<evidence type="ECO:0000313" key="10">
    <source>
        <dbReference type="Proteomes" id="UP000281094"/>
    </source>
</evidence>
<accession>A0A3L7JD06</accession>
<feature type="transmembrane region" description="Helical" evidence="7">
    <location>
        <begin position="21"/>
        <end position="40"/>
    </location>
</feature>
<feature type="domain" description="Major facilitator superfamily (MFS) profile" evidence="8">
    <location>
        <begin position="18"/>
        <end position="405"/>
    </location>
</feature>
<evidence type="ECO:0000256" key="5">
    <source>
        <dbReference type="ARBA" id="ARBA00022989"/>
    </source>
</evidence>
<dbReference type="AlphaFoldDB" id="A0A3L7JD06"/>
<comment type="caution">
    <text evidence="9">The sequence shown here is derived from an EMBL/GenBank/DDBJ whole genome shotgun (WGS) entry which is preliminary data.</text>
</comment>
<keyword evidence="2" id="KW-0813">Transport</keyword>
<dbReference type="InterPro" id="IPR010290">
    <property type="entry name" value="TM_effector"/>
</dbReference>
<gene>
    <name evidence="9" type="primary">entS</name>
    <name evidence="9" type="ORF">D8780_10365</name>
</gene>
<dbReference type="Proteomes" id="UP000281094">
    <property type="component" value="Unassembled WGS sequence"/>
</dbReference>
<dbReference type="PROSITE" id="PS50850">
    <property type="entry name" value="MFS"/>
    <property type="match status" value="1"/>
</dbReference>
<protein>
    <submittedName>
        <fullName evidence="9">Enterobactin transporter EntS</fullName>
    </submittedName>
</protein>
<feature type="transmembrane region" description="Helical" evidence="7">
    <location>
        <begin position="84"/>
        <end position="104"/>
    </location>
</feature>
<proteinExistence type="predicted"/>
<evidence type="ECO:0000259" key="8">
    <source>
        <dbReference type="PROSITE" id="PS50850"/>
    </source>
</evidence>
<dbReference type="GO" id="GO:0022857">
    <property type="term" value="F:transmembrane transporter activity"/>
    <property type="evidence" value="ECO:0007669"/>
    <property type="project" value="InterPro"/>
</dbReference>
<feature type="transmembrane region" description="Helical" evidence="7">
    <location>
        <begin position="154"/>
        <end position="173"/>
    </location>
</feature>
<keyword evidence="3" id="KW-1003">Cell membrane</keyword>
<dbReference type="EMBL" id="RCWN01000001">
    <property type="protein sequence ID" value="RLQ88553.1"/>
    <property type="molecule type" value="Genomic_DNA"/>
</dbReference>
<keyword evidence="4 7" id="KW-0812">Transmembrane</keyword>
<evidence type="ECO:0000256" key="4">
    <source>
        <dbReference type="ARBA" id="ARBA00022692"/>
    </source>
</evidence>
<dbReference type="GO" id="GO:0005886">
    <property type="term" value="C:plasma membrane"/>
    <property type="evidence" value="ECO:0007669"/>
    <property type="project" value="UniProtKB-SubCell"/>
</dbReference>
<dbReference type="SUPFAM" id="SSF103473">
    <property type="entry name" value="MFS general substrate transporter"/>
    <property type="match status" value="1"/>
</dbReference>
<feature type="transmembrane region" description="Helical" evidence="7">
    <location>
        <begin position="290"/>
        <end position="308"/>
    </location>
</feature>
<dbReference type="Pfam" id="PF05977">
    <property type="entry name" value="MFS_3"/>
    <property type="match status" value="1"/>
</dbReference>